<dbReference type="RefSeq" id="WP_168913928.1">
    <property type="nucleotide sequence ID" value="NZ_JABACI010000005.1"/>
</dbReference>
<protein>
    <submittedName>
        <fullName evidence="1">Uncharacterized protein</fullName>
    </submittedName>
</protein>
<reference evidence="1 2" key="1">
    <citation type="submission" date="2020-04" db="EMBL/GenBank/DDBJ databases">
        <title>CFH 90308 Microbacterium sp.</title>
        <authorList>
            <person name="Nie G."/>
            <person name="Ming H."/>
            <person name="Xia T."/>
        </authorList>
    </citation>
    <scope>NUCLEOTIDE SEQUENCE [LARGE SCALE GENOMIC DNA]</scope>
    <source>
        <strain evidence="1 2">CFH 90308</strain>
    </source>
</reference>
<dbReference type="Proteomes" id="UP001429745">
    <property type="component" value="Unassembled WGS sequence"/>
</dbReference>
<sequence>MAIIPTIETDDETTTLDYSRGLVYALLTKYADESFWRIEIQLSSTGLTTREEQVEAAHTVIAATNDLINRNTKGQA</sequence>
<gene>
    <name evidence="1" type="ORF">HF576_16440</name>
</gene>
<keyword evidence="2" id="KW-1185">Reference proteome</keyword>
<accession>A0ABX1KEG6</accession>
<dbReference type="EMBL" id="JABACI010000005">
    <property type="protein sequence ID" value="NLP85437.1"/>
    <property type="molecule type" value="Genomic_DNA"/>
</dbReference>
<proteinExistence type="predicted"/>
<evidence type="ECO:0000313" key="1">
    <source>
        <dbReference type="EMBL" id="NLP85437.1"/>
    </source>
</evidence>
<comment type="caution">
    <text evidence="1">The sequence shown here is derived from an EMBL/GenBank/DDBJ whole genome shotgun (WGS) entry which is preliminary data.</text>
</comment>
<name>A0ABX1KEG6_9MICO</name>
<organism evidence="1 2">
    <name type="scientific">Microbacterium salsuginis</name>
    <dbReference type="NCBI Taxonomy" id="2722803"/>
    <lineage>
        <taxon>Bacteria</taxon>
        <taxon>Bacillati</taxon>
        <taxon>Actinomycetota</taxon>
        <taxon>Actinomycetes</taxon>
        <taxon>Micrococcales</taxon>
        <taxon>Microbacteriaceae</taxon>
        <taxon>Microbacterium</taxon>
    </lineage>
</organism>
<evidence type="ECO:0000313" key="2">
    <source>
        <dbReference type="Proteomes" id="UP001429745"/>
    </source>
</evidence>